<evidence type="ECO:0000256" key="1">
    <source>
        <dbReference type="ARBA" id="ARBA00022849"/>
    </source>
</evidence>
<dbReference type="Pfam" id="PF12840">
    <property type="entry name" value="HTH_20"/>
    <property type="match status" value="1"/>
</dbReference>
<dbReference type="Gene3D" id="3.40.50.2300">
    <property type="match status" value="1"/>
</dbReference>
<evidence type="ECO:0000259" key="2">
    <source>
        <dbReference type="PROSITE" id="PS50987"/>
    </source>
</evidence>
<dbReference type="InterPro" id="IPR001845">
    <property type="entry name" value="HTH_ArsR_DNA-bd_dom"/>
</dbReference>
<organism evidence="3 4">
    <name type="scientific">Paralimibaculum aggregatum</name>
    <dbReference type="NCBI Taxonomy" id="3036245"/>
    <lineage>
        <taxon>Bacteria</taxon>
        <taxon>Pseudomonadati</taxon>
        <taxon>Pseudomonadota</taxon>
        <taxon>Alphaproteobacteria</taxon>
        <taxon>Rhodobacterales</taxon>
        <taxon>Paracoccaceae</taxon>
        <taxon>Paralimibaculum</taxon>
    </lineage>
</organism>
<dbReference type="Proteomes" id="UP001239909">
    <property type="component" value="Unassembled WGS sequence"/>
</dbReference>
<dbReference type="InterPro" id="IPR023485">
    <property type="entry name" value="Ptyr_pPase"/>
</dbReference>
<evidence type="ECO:0000313" key="4">
    <source>
        <dbReference type="Proteomes" id="UP001239909"/>
    </source>
</evidence>
<dbReference type="PANTHER" id="PTHR43428">
    <property type="entry name" value="ARSENATE REDUCTASE"/>
    <property type="match status" value="1"/>
</dbReference>
<dbReference type="PROSITE" id="PS50987">
    <property type="entry name" value="HTH_ARSR_2"/>
    <property type="match status" value="1"/>
</dbReference>
<dbReference type="RefSeq" id="WP_285674335.1">
    <property type="nucleotide sequence ID" value="NZ_BSYI01000050.1"/>
</dbReference>
<dbReference type="SMART" id="SM00226">
    <property type="entry name" value="LMWPc"/>
    <property type="match status" value="1"/>
</dbReference>
<sequence>MDNESHAATLTALGHPGRLAVFRLLARRAPDGVRPSEIADALGLKPTTLSAHVSLLARVGLVNSERVGKSVFYRIDLERVGALVQFLVADCCRGRPELCVPLAAHALSRLDTGPDPMSATQPERVFNVLFICTGNSARSIFAEAILAREGAGKFRAFSAGTRPRSELNPQAIEVLEKFGHDVAGLRAKNVDEFQGPGAPPLDFVFTVCDQAANEECPPWPGQPISAHWGMPDPVKAEGNEAERGLAFLRAYATLRHRLTGFLALPVAELDRVSLQSRLDAIGRSDAGTPAETTVEAG</sequence>
<evidence type="ECO:0000313" key="3">
    <source>
        <dbReference type="EMBL" id="GMG85087.1"/>
    </source>
</evidence>
<comment type="caution">
    <text evidence="3">The sequence shown here is derived from an EMBL/GenBank/DDBJ whole genome shotgun (WGS) entry which is preliminary data.</text>
</comment>
<protein>
    <submittedName>
        <fullName evidence="3">Metalloregulator ArsR/SmtB family transcription factor</fullName>
    </submittedName>
</protein>
<proteinExistence type="predicted"/>
<dbReference type="SMART" id="SM00418">
    <property type="entry name" value="HTH_ARSR"/>
    <property type="match status" value="1"/>
</dbReference>
<dbReference type="CDD" id="cd16345">
    <property type="entry name" value="LMWP_ArsC"/>
    <property type="match status" value="1"/>
</dbReference>
<dbReference type="InterPro" id="IPR036390">
    <property type="entry name" value="WH_DNA-bd_sf"/>
</dbReference>
<name>A0ABQ6LSP1_9RHOB</name>
<dbReference type="InterPro" id="IPR011991">
    <property type="entry name" value="ArsR-like_HTH"/>
</dbReference>
<keyword evidence="4" id="KW-1185">Reference proteome</keyword>
<dbReference type="Pfam" id="PF01451">
    <property type="entry name" value="LMWPc"/>
    <property type="match status" value="1"/>
</dbReference>
<feature type="domain" description="HTH arsR-type" evidence="2">
    <location>
        <begin position="1"/>
        <end position="95"/>
    </location>
</feature>
<dbReference type="NCBIfam" id="NF033788">
    <property type="entry name" value="HTH_metalloreg"/>
    <property type="match status" value="1"/>
</dbReference>
<accession>A0ABQ6LSP1</accession>
<dbReference type="Gene3D" id="1.10.10.10">
    <property type="entry name" value="Winged helix-like DNA-binding domain superfamily/Winged helix DNA-binding domain"/>
    <property type="match status" value="1"/>
</dbReference>
<gene>
    <name evidence="3" type="ORF">LNKW23_43030</name>
</gene>
<dbReference type="CDD" id="cd00090">
    <property type="entry name" value="HTH_ARSR"/>
    <property type="match status" value="1"/>
</dbReference>
<dbReference type="SUPFAM" id="SSF52788">
    <property type="entry name" value="Phosphotyrosine protein phosphatases I"/>
    <property type="match status" value="1"/>
</dbReference>
<dbReference type="InterPro" id="IPR036388">
    <property type="entry name" value="WH-like_DNA-bd_sf"/>
</dbReference>
<dbReference type="EMBL" id="BSYI01000050">
    <property type="protein sequence ID" value="GMG85087.1"/>
    <property type="molecule type" value="Genomic_DNA"/>
</dbReference>
<keyword evidence="1" id="KW-0059">Arsenical resistance</keyword>
<reference evidence="3 4" key="1">
    <citation type="submission" date="2023-04" db="EMBL/GenBank/DDBJ databases">
        <title>Marinoamorphus aggregata gen. nov., sp. Nov., isolate from tissue of brittle star Ophioplocus japonicus.</title>
        <authorList>
            <person name="Kawano K."/>
            <person name="Sawayama S."/>
            <person name="Nakagawa S."/>
        </authorList>
    </citation>
    <scope>NUCLEOTIDE SEQUENCE [LARGE SCALE GENOMIC DNA]</scope>
    <source>
        <strain evidence="3 4">NKW23</strain>
    </source>
</reference>
<dbReference type="InterPro" id="IPR036196">
    <property type="entry name" value="Ptyr_pPase_sf"/>
</dbReference>
<dbReference type="SUPFAM" id="SSF46785">
    <property type="entry name" value="Winged helix' DNA-binding domain"/>
    <property type="match status" value="1"/>
</dbReference>
<dbReference type="PANTHER" id="PTHR43428:SF1">
    <property type="entry name" value="ARSENATE REDUCTASE"/>
    <property type="match status" value="1"/>
</dbReference>
<dbReference type="PRINTS" id="PR00778">
    <property type="entry name" value="HTHARSR"/>
</dbReference>